<proteinExistence type="predicted"/>
<dbReference type="EMBL" id="LAZR01002263">
    <property type="protein sequence ID" value="KKN32275.1"/>
    <property type="molecule type" value="Genomic_DNA"/>
</dbReference>
<organism evidence="1">
    <name type="scientific">marine sediment metagenome</name>
    <dbReference type="NCBI Taxonomy" id="412755"/>
    <lineage>
        <taxon>unclassified sequences</taxon>
        <taxon>metagenomes</taxon>
        <taxon>ecological metagenomes</taxon>
    </lineage>
</organism>
<evidence type="ECO:0000313" key="1">
    <source>
        <dbReference type="EMBL" id="KKN32275.1"/>
    </source>
</evidence>
<protein>
    <submittedName>
        <fullName evidence="1">Uncharacterized protein</fullName>
    </submittedName>
</protein>
<name>A0A0F9PKF5_9ZZZZ</name>
<reference evidence="1" key="1">
    <citation type="journal article" date="2015" name="Nature">
        <title>Complex archaea that bridge the gap between prokaryotes and eukaryotes.</title>
        <authorList>
            <person name="Spang A."/>
            <person name="Saw J.H."/>
            <person name="Jorgensen S.L."/>
            <person name="Zaremba-Niedzwiedzka K."/>
            <person name="Martijn J."/>
            <person name="Lind A.E."/>
            <person name="van Eijk R."/>
            <person name="Schleper C."/>
            <person name="Guy L."/>
            <person name="Ettema T.J."/>
        </authorList>
    </citation>
    <scope>NUCLEOTIDE SEQUENCE</scope>
</reference>
<dbReference type="AlphaFoldDB" id="A0A0F9PKF5"/>
<accession>A0A0F9PKF5</accession>
<sequence length="142" mass="17258">MKNTDKMIKKEKWPKAEFITVKQLKNFIDTPGDRRVYRQSMNWSMTHWDCAKARLATGRWKKINNEDTIFNEKQNGKNKRRFLMWRLRLWLIDNAVDTMNRPLWAMEVKKLRHTAKRNGKKTLYTTFYLLCRRINYGIQGVM</sequence>
<comment type="caution">
    <text evidence="1">The sequence shown here is derived from an EMBL/GenBank/DDBJ whole genome shotgun (WGS) entry which is preliminary data.</text>
</comment>
<gene>
    <name evidence="1" type="ORF">LCGC14_0815550</name>
</gene>